<dbReference type="RefSeq" id="WP_087455322.1">
    <property type="nucleotide sequence ID" value="NZ_CP021434.1"/>
</dbReference>
<evidence type="ECO:0000313" key="1">
    <source>
        <dbReference type="EMBL" id="ARU59933.1"/>
    </source>
</evidence>
<dbReference type="AlphaFoldDB" id="A0A1Y0IKH1"/>
<dbReference type="Proteomes" id="UP000195437">
    <property type="component" value="Chromosome"/>
</dbReference>
<name>A0A1Y0IKH1_9BACL</name>
<organism evidence="1 2">
    <name type="scientific">Tumebacillus avium</name>
    <dbReference type="NCBI Taxonomy" id="1903704"/>
    <lineage>
        <taxon>Bacteria</taxon>
        <taxon>Bacillati</taxon>
        <taxon>Bacillota</taxon>
        <taxon>Bacilli</taxon>
        <taxon>Bacillales</taxon>
        <taxon>Alicyclobacillaceae</taxon>
        <taxon>Tumebacillus</taxon>
    </lineage>
</organism>
<accession>A0A1Y0IKH1</accession>
<reference evidence="2" key="1">
    <citation type="submission" date="2017-05" db="EMBL/GenBank/DDBJ databases">
        <authorList>
            <person name="Sung H."/>
        </authorList>
    </citation>
    <scope>NUCLEOTIDE SEQUENCE [LARGE SCALE GENOMIC DNA]</scope>
    <source>
        <strain evidence="2">AR23208</strain>
    </source>
</reference>
<evidence type="ECO:0000313" key="2">
    <source>
        <dbReference type="Proteomes" id="UP000195437"/>
    </source>
</evidence>
<dbReference type="OrthoDB" id="2382111at2"/>
<proteinExistence type="predicted"/>
<protein>
    <submittedName>
        <fullName evidence="1">Uncharacterized protein</fullName>
    </submittedName>
</protein>
<gene>
    <name evidence="1" type="ORF">CBW65_01815</name>
</gene>
<dbReference type="KEGG" id="tum:CBW65_01815"/>
<dbReference type="EMBL" id="CP021434">
    <property type="protein sequence ID" value="ARU59933.1"/>
    <property type="molecule type" value="Genomic_DNA"/>
</dbReference>
<keyword evidence="2" id="KW-1185">Reference proteome</keyword>
<sequence>MWDKVKAAYDEMITNWNLMQSSDLDSAGDDADRFQSSFYTFVDEMKEWLEAREQKPRTTDEALAMPEIAELYDELPGPLMLNFETELELILEGITREEDARYDE</sequence>